<keyword evidence="4 6" id="KW-1133">Transmembrane helix</keyword>
<dbReference type="Gene3D" id="1.20.1250.20">
    <property type="entry name" value="MFS general substrate transporter like domains"/>
    <property type="match status" value="1"/>
</dbReference>
<keyword evidence="2" id="KW-0813">Transport</keyword>
<dbReference type="AlphaFoldDB" id="A0A1G9NY31"/>
<gene>
    <name evidence="8" type="ORF">SAMN05428957_10141</name>
</gene>
<dbReference type="InterPro" id="IPR020846">
    <property type="entry name" value="MFS_dom"/>
</dbReference>
<evidence type="ECO:0000256" key="2">
    <source>
        <dbReference type="ARBA" id="ARBA00022448"/>
    </source>
</evidence>
<evidence type="ECO:0000259" key="7">
    <source>
        <dbReference type="PROSITE" id="PS50850"/>
    </source>
</evidence>
<evidence type="ECO:0000313" key="8">
    <source>
        <dbReference type="EMBL" id="SDL90875.1"/>
    </source>
</evidence>
<dbReference type="SUPFAM" id="SSF103473">
    <property type="entry name" value="MFS general substrate transporter"/>
    <property type="match status" value="1"/>
</dbReference>
<dbReference type="EMBL" id="FNHP01000001">
    <property type="protein sequence ID" value="SDL90875.1"/>
    <property type="molecule type" value="Genomic_DNA"/>
</dbReference>
<dbReference type="STRING" id="1527607.SAMN05428957_10141"/>
<feature type="transmembrane region" description="Helical" evidence="6">
    <location>
        <begin position="243"/>
        <end position="264"/>
    </location>
</feature>
<feature type="domain" description="Major facilitator superfamily (MFS) profile" evidence="7">
    <location>
        <begin position="29"/>
        <end position="445"/>
    </location>
</feature>
<keyword evidence="9" id="KW-1185">Reference proteome</keyword>
<feature type="transmembrane region" description="Helical" evidence="6">
    <location>
        <begin position="65"/>
        <end position="84"/>
    </location>
</feature>
<evidence type="ECO:0000256" key="4">
    <source>
        <dbReference type="ARBA" id="ARBA00022989"/>
    </source>
</evidence>
<dbReference type="GO" id="GO:0022857">
    <property type="term" value="F:transmembrane transporter activity"/>
    <property type="evidence" value="ECO:0007669"/>
    <property type="project" value="InterPro"/>
</dbReference>
<evidence type="ECO:0000256" key="1">
    <source>
        <dbReference type="ARBA" id="ARBA00004141"/>
    </source>
</evidence>
<proteinExistence type="predicted"/>
<feature type="transmembrane region" description="Helical" evidence="6">
    <location>
        <begin position="182"/>
        <end position="204"/>
    </location>
</feature>
<evidence type="ECO:0000256" key="5">
    <source>
        <dbReference type="ARBA" id="ARBA00023136"/>
    </source>
</evidence>
<keyword evidence="3 6" id="KW-0812">Transmembrane</keyword>
<feature type="transmembrane region" description="Helical" evidence="6">
    <location>
        <begin position="315"/>
        <end position="338"/>
    </location>
</feature>
<evidence type="ECO:0000256" key="3">
    <source>
        <dbReference type="ARBA" id="ARBA00022692"/>
    </source>
</evidence>
<protein>
    <submittedName>
        <fullName evidence="8">Sugar phosphate permease</fullName>
    </submittedName>
</protein>
<reference evidence="9" key="1">
    <citation type="submission" date="2016-10" db="EMBL/GenBank/DDBJ databases">
        <authorList>
            <person name="Varghese N."/>
            <person name="Submissions S."/>
        </authorList>
    </citation>
    <scope>NUCLEOTIDE SEQUENCE [LARGE SCALE GENOMIC DNA]</scope>
    <source>
        <strain evidence="9">EPL6</strain>
    </source>
</reference>
<dbReference type="Pfam" id="PF07690">
    <property type="entry name" value="MFS_1"/>
    <property type="match status" value="1"/>
</dbReference>
<feature type="transmembrane region" description="Helical" evidence="6">
    <location>
        <begin position="350"/>
        <end position="372"/>
    </location>
</feature>
<evidence type="ECO:0000313" key="9">
    <source>
        <dbReference type="Proteomes" id="UP000198552"/>
    </source>
</evidence>
<organism evidence="8 9">
    <name type="scientific">Oryzisolibacter propanilivorax</name>
    <dbReference type="NCBI Taxonomy" id="1527607"/>
    <lineage>
        <taxon>Bacteria</taxon>
        <taxon>Pseudomonadati</taxon>
        <taxon>Pseudomonadota</taxon>
        <taxon>Betaproteobacteria</taxon>
        <taxon>Burkholderiales</taxon>
        <taxon>Comamonadaceae</taxon>
        <taxon>Oryzisolibacter</taxon>
    </lineage>
</organism>
<accession>A0A1G9NY31</accession>
<dbReference type="InterPro" id="IPR044770">
    <property type="entry name" value="MFS_spinster-like"/>
</dbReference>
<feature type="transmembrane region" description="Helical" evidence="6">
    <location>
        <begin position="276"/>
        <end position="303"/>
    </location>
</feature>
<feature type="transmembrane region" description="Helical" evidence="6">
    <location>
        <begin position="153"/>
        <end position="176"/>
    </location>
</feature>
<dbReference type="InterPro" id="IPR011701">
    <property type="entry name" value="MFS"/>
</dbReference>
<dbReference type="PANTHER" id="PTHR23505">
    <property type="entry name" value="SPINSTER"/>
    <property type="match status" value="1"/>
</dbReference>
<feature type="transmembrane region" description="Helical" evidence="6">
    <location>
        <begin position="423"/>
        <end position="442"/>
    </location>
</feature>
<feature type="transmembrane region" description="Helical" evidence="6">
    <location>
        <begin position="125"/>
        <end position="146"/>
    </location>
</feature>
<keyword evidence="5 6" id="KW-0472">Membrane</keyword>
<dbReference type="GO" id="GO:0016020">
    <property type="term" value="C:membrane"/>
    <property type="evidence" value="ECO:0007669"/>
    <property type="project" value="UniProtKB-SubCell"/>
</dbReference>
<dbReference type="Proteomes" id="UP000198552">
    <property type="component" value="Unassembled WGS sequence"/>
</dbReference>
<feature type="transmembrane region" description="Helical" evidence="6">
    <location>
        <begin position="384"/>
        <end position="403"/>
    </location>
</feature>
<dbReference type="PROSITE" id="PS50850">
    <property type="entry name" value="MFS"/>
    <property type="match status" value="1"/>
</dbReference>
<name>A0A1G9NY31_9BURK</name>
<feature type="transmembrane region" description="Helical" evidence="6">
    <location>
        <begin position="96"/>
        <end position="119"/>
    </location>
</feature>
<dbReference type="CDD" id="cd17328">
    <property type="entry name" value="MFS_spinster_like"/>
    <property type="match status" value="1"/>
</dbReference>
<dbReference type="InterPro" id="IPR036259">
    <property type="entry name" value="MFS_trans_sf"/>
</dbReference>
<sequence>MALPDPARTMRCMTTAHTQPEVNWRTHLSLGLLATVYIFSYIDRQVVSILIEPIKREFSASDTEIGLLTGLAFGLLYAVLGIPVGRLADRRNRRSIIAVCCGLWSLATMACGMATMYWQLLLARMSVAVGEAGSMAPSISMISDLYPPKRRSLAISIFMMGPNLGVLVGLALGGLIAQHYGWRAAFLAFGIPGVVLSLIVYLLVKEPPRGAFEPGGNQHAAVPPGPVNEPLLRQLARLLSLKPLRLVALGCGVAAITGYGYGIWAPSFFMRVHGMGIAQAGLFFGLASGIGSMAGALFCGWLSDRLCQRSTRWQLGLPTLGAAVALPLGICIFLWPTADYWALGTARVPHAMLFVMLFAFFASWWPTLSYSAVSQMVSARERGVAASLLNLFVTLLGVGLGPLVTGSLSDHFSSVYGGDGLRWALVCVVSVMGITVLLLGAASGPYKLRLQQLQAAAA</sequence>
<dbReference type="PANTHER" id="PTHR23505:SF79">
    <property type="entry name" value="PROTEIN SPINSTER"/>
    <property type="match status" value="1"/>
</dbReference>
<evidence type="ECO:0000256" key="6">
    <source>
        <dbReference type="SAM" id="Phobius"/>
    </source>
</evidence>
<comment type="subcellular location">
    <subcellularLocation>
        <location evidence="1">Membrane</location>
        <topology evidence="1">Multi-pass membrane protein</topology>
    </subcellularLocation>
</comment>